<keyword evidence="2 3" id="KW-0732">Signal</keyword>
<dbReference type="PANTHER" id="PTHR30483">
    <property type="entry name" value="LEUCINE-SPECIFIC-BINDING PROTEIN"/>
    <property type="match status" value="1"/>
</dbReference>
<dbReference type="RefSeq" id="WP_151072453.1">
    <property type="nucleotide sequence ID" value="NZ_CP032519.1"/>
</dbReference>
<dbReference type="CDD" id="cd06333">
    <property type="entry name" value="PBP1_ABC_RPA1789-like"/>
    <property type="match status" value="1"/>
</dbReference>
<dbReference type="InterPro" id="IPR051010">
    <property type="entry name" value="BCAA_transport"/>
</dbReference>
<dbReference type="Pfam" id="PF13458">
    <property type="entry name" value="Peripla_BP_6"/>
    <property type="match status" value="1"/>
</dbReference>
<dbReference type="AlphaFoldDB" id="A0A5P3VNQ7"/>
<evidence type="ECO:0000256" key="3">
    <source>
        <dbReference type="SAM" id="SignalP"/>
    </source>
</evidence>
<organism evidence="5 6">
    <name type="scientific">Cupriavidus oxalaticus</name>
    <dbReference type="NCBI Taxonomy" id="96344"/>
    <lineage>
        <taxon>Bacteria</taxon>
        <taxon>Pseudomonadati</taxon>
        <taxon>Pseudomonadota</taxon>
        <taxon>Betaproteobacteria</taxon>
        <taxon>Burkholderiales</taxon>
        <taxon>Burkholderiaceae</taxon>
        <taxon>Cupriavidus</taxon>
    </lineage>
</organism>
<reference evidence="5 6" key="1">
    <citation type="submission" date="2018-09" db="EMBL/GenBank/DDBJ databases">
        <title>Complete genome sequence of Cupriavidus oxalaticus T2, a bacterium capable of phenol tolerance and degradation.</title>
        <authorList>
            <person name="Yan J."/>
        </authorList>
    </citation>
    <scope>NUCLEOTIDE SEQUENCE [LARGE SCALE GENOMIC DNA]</scope>
    <source>
        <strain evidence="5 6">T2</strain>
    </source>
</reference>
<gene>
    <name evidence="5" type="ORF">D2917_26350</name>
</gene>
<dbReference type="Proteomes" id="UP000325743">
    <property type="component" value="Chromosome 2"/>
</dbReference>
<dbReference type="Gene3D" id="3.40.50.2300">
    <property type="match status" value="2"/>
</dbReference>
<evidence type="ECO:0000313" key="5">
    <source>
        <dbReference type="EMBL" id="QEZ47635.1"/>
    </source>
</evidence>
<comment type="similarity">
    <text evidence="1">Belongs to the leucine-binding protein family.</text>
</comment>
<feature type="chain" id="PRO_5024813567" evidence="3">
    <location>
        <begin position="26"/>
        <end position="389"/>
    </location>
</feature>
<dbReference type="InterPro" id="IPR028081">
    <property type="entry name" value="Leu-bd"/>
</dbReference>
<sequence>MPKLPRLLPTAVLTALLCASAAALADIRVGIDVSTTGPAASIGIPSKNTVLMWPQTLGGQKAQYVILDDGSDPAAAVRNVRKLISEEKVDVIVGPNITPTALAALDAVSEGETPMVALAASASIVEPQTDAKRRWAFKMPQNDSHMATVLTEYMSNHGIRTVGFIGFADAYGESWWREFSKLAEVRKIKVVANERFSRNDTSVTGQVLKLMAANPDAVLIAGAGTPSVLPQKTLGERGYKGKVYQTHGIATWEFLRMGGKDVEGTLFPTGPVVVARQLPESHPVRKVALDFVNRYEGKYGADSVTQFAGDAWGAWLLLDDAARRALKTGAQPGTREFRAAMRDALESTTNLTIPNGVLNLNAKDHQGFDQRSRVMGVIRNGKFAYAGDK</sequence>
<feature type="domain" description="Leucine-binding protein" evidence="4">
    <location>
        <begin position="27"/>
        <end position="381"/>
    </location>
</feature>
<dbReference type="InterPro" id="IPR028082">
    <property type="entry name" value="Peripla_BP_I"/>
</dbReference>
<evidence type="ECO:0000259" key="4">
    <source>
        <dbReference type="Pfam" id="PF13458"/>
    </source>
</evidence>
<name>A0A5P3VNQ7_9BURK</name>
<evidence type="ECO:0000313" key="6">
    <source>
        <dbReference type="Proteomes" id="UP000325743"/>
    </source>
</evidence>
<dbReference type="EMBL" id="CP032519">
    <property type="protein sequence ID" value="QEZ47635.1"/>
    <property type="molecule type" value="Genomic_DNA"/>
</dbReference>
<dbReference type="SUPFAM" id="SSF53822">
    <property type="entry name" value="Periplasmic binding protein-like I"/>
    <property type="match status" value="1"/>
</dbReference>
<protein>
    <submittedName>
        <fullName evidence="5">ABC transporter substrate-binding protein</fullName>
    </submittedName>
</protein>
<evidence type="ECO:0000256" key="1">
    <source>
        <dbReference type="ARBA" id="ARBA00010062"/>
    </source>
</evidence>
<feature type="signal peptide" evidence="3">
    <location>
        <begin position="1"/>
        <end position="25"/>
    </location>
</feature>
<accession>A0A5P3VNQ7</accession>
<proteinExistence type="inferred from homology"/>
<dbReference type="PANTHER" id="PTHR30483:SF38">
    <property type="entry name" value="BLR7848 PROTEIN"/>
    <property type="match status" value="1"/>
</dbReference>
<evidence type="ECO:0000256" key="2">
    <source>
        <dbReference type="ARBA" id="ARBA00022729"/>
    </source>
</evidence>